<feature type="domain" description="Galactosyltransferase C-terminal" evidence="3">
    <location>
        <begin position="172"/>
        <end position="235"/>
    </location>
</feature>
<reference evidence="4 5" key="1">
    <citation type="submission" date="2019-07" db="EMBL/GenBank/DDBJ databases">
        <title>Whole genome shotgun sequence of Vibrio sagamiensis NBRC 104589.</title>
        <authorList>
            <person name="Hosoyama A."/>
            <person name="Uohara A."/>
            <person name="Ohji S."/>
            <person name="Ichikawa N."/>
        </authorList>
    </citation>
    <scope>NUCLEOTIDE SEQUENCE [LARGE SCALE GENOMIC DNA]</scope>
    <source>
        <strain evidence="4 5">NBRC 104589</strain>
    </source>
</reference>
<evidence type="ECO:0000256" key="1">
    <source>
        <dbReference type="ARBA" id="ARBA00022679"/>
    </source>
</evidence>
<dbReference type="RefSeq" id="WP_039979594.1">
    <property type="nucleotide sequence ID" value="NZ_BAOJ01000017.1"/>
</dbReference>
<organism evidence="4 5">
    <name type="scientific">Vibrio sagamiensis NBRC 104589</name>
    <dbReference type="NCBI Taxonomy" id="1219064"/>
    <lineage>
        <taxon>Bacteria</taxon>
        <taxon>Pseudomonadati</taxon>
        <taxon>Pseudomonadota</taxon>
        <taxon>Gammaproteobacteria</taxon>
        <taxon>Vibrionales</taxon>
        <taxon>Vibrionaceae</taxon>
        <taxon>Vibrio</taxon>
    </lineage>
</organism>
<dbReference type="SUPFAM" id="SSF53448">
    <property type="entry name" value="Nucleotide-diphospho-sugar transferases"/>
    <property type="match status" value="1"/>
</dbReference>
<dbReference type="Gene3D" id="3.90.550.10">
    <property type="entry name" value="Spore Coat Polysaccharide Biosynthesis Protein SpsA, Chain A"/>
    <property type="match status" value="1"/>
</dbReference>
<comment type="caution">
    <text evidence="4">The sequence shown here is derived from an EMBL/GenBank/DDBJ whole genome shotgun (WGS) entry which is preliminary data.</text>
</comment>
<dbReference type="InterPro" id="IPR001173">
    <property type="entry name" value="Glyco_trans_2-like"/>
</dbReference>
<evidence type="ECO:0000313" key="5">
    <source>
        <dbReference type="Proteomes" id="UP000321922"/>
    </source>
</evidence>
<dbReference type="Proteomes" id="UP000321922">
    <property type="component" value="Unassembled WGS sequence"/>
</dbReference>
<dbReference type="PANTHER" id="PTHR43685:SF3">
    <property type="entry name" value="SLR2126 PROTEIN"/>
    <property type="match status" value="1"/>
</dbReference>
<proteinExistence type="predicted"/>
<evidence type="ECO:0000259" key="3">
    <source>
        <dbReference type="Pfam" id="PF02709"/>
    </source>
</evidence>
<dbReference type="InterPro" id="IPR050834">
    <property type="entry name" value="Glycosyltransf_2"/>
</dbReference>
<dbReference type="GO" id="GO:0016740">
    <property type="term" value="F:transferase activity"/>
    <property type="evidence" value="ECO:0007669"/>
    <property type="project" value="UniProtKB-KW"/>
</dbReference>
<evidence type="ECO:0000313" key="4">
    <source>
        <dbReference type="EMBL" id="GEM74116.1"/>
    </source>
</evidence>
<dbReference type="EMBL" id="BJXJ01000001">
    <property type="protein sequence ID" value="GEM74116.1"/>
    <property type="molecule type" value="Genomic_DNA"/>
</dbReference>
<gene>
    <name evidence="4" type="ORF">VSA01S_02280</name>
</gene>
<dbReference type="PANTHER" id="PTHR43685">
    <property type="entry name" value="GLYCOSYLTRANSFERASE"/>
    <property type="match status" value="1"/>
</dbReference>
<name>A0A511QA30_9VIBR</name>
<dbReference type="InterPro" id="IPR029044">
    <property type="entry name" value="Nucleotide-diphossugar_trans"/>
</dbReference>
<dbReference type="OrthoDB" id="9801954at2"/>
<keyword evidence="5" id="KW-1185">Reference proteome</keyword>
<keyword evidence="1 4" id="KW-0808">Transferase</keyword>
<dbReference type="Pfam" id="PF00535">
    <property type="entry name" value="Glycos_transf_2"/>
    <property type="match status" value="1"/>
</dbReference>
<dbReference type="InterPro" id="IPR027791">
    <property type="entry name" value="Galactosyl_T_C"/>
</dbReference>
<dbReference type="Pfam" id="PF02709">
    <property type="entry name" value="Glyco_transf_7C"/>
    <property type="match status" value="1"/>
</dbReference>
<protein>
    <submittedName>
        <fullName evidence="4">Glycosyl transferase</fullName>
    </submittedName>
</protein>
<accession>A0A511QA30</accession>
<evidence type="ECO:0000259" key="2">
    <source>
        <dbReference type="Pfam" id="PF00535"/>
    </source>
</evidence>
<dbReference type="AlphaFoldDB" id="A0A511QA30"/>
<feature type="domain" description="Glycosyltransferase 2-like" evidence="2">
    <location>
        <begin position="4"/>
        <end position="171"/>
    </location>
</feature>
<sequence>MTVSIIIPTYNNKNDLEKTIHSIINQSVDTSNIEVIICDDGSSDGTKAMCLKFQNMINIRYLYQEDQGFRAAKARNMGLEAAQGEFILFIDSGVLIKSDLIETHLSNYDDATINIGFCHGFDEHSIMNNDFESHIAMNQFDTLFMNLLNDENNRDCRFKLLTHIGHFRGFEQYPWLFFWGGHLFGKKEHFLQVGGFDEKFTHWGGEDVELGLRLHLSGIKMSLNLDAHAYHIPHKKADTASKESTVNNCFYIHNKHQLDITHTMTQKTWEEIVAEVD</sequence>